<evidence type="ECO:0000256" key="4">
    <source>
        <dbReference type="ARBA" id="ARBA00022801"/>
    </source>
</evidence>
<evidence type="ECO:0000256" key="5">
    <source>
        <dbReference type="ARBA" id="ARBA00023251"/>
    </source>
</evidence>
<dbReference type="InterPro" id="IPR023650">
    <property type="entry name" value="Beta-lactam_class-A_AS"/>
</dbReference>
<dbReference type="PANTHER" id="PTHR35333">
    <property type="entry name" value="BETA-LACTAMASE"/>
    <property type="match status" value="1"/>
</dbReference>
<organism evidence="9 10">
    <name type="scientific">Janthinobacterium lividum</name>
    <dbReference type="NCBI Taxonomy" id="29581"/>
    <lineage>
        <taxon>Bacteria</taxon>
        <taxon>Pseudomonadati</taxon>
        <taxon>Pseudomonadota</taxon>
        <taxon>Betaproteobacteria</taxon>
        <taxon>Burkholderiales</taxon>
        <taxon>Oxalobacteraceae</taxon>
        <taxon>Janthinobacterium</taxon>
    </lineage>
</organism>
<evidence type="ECO:0000256" key="1">
    <source>
        <dbReference type="ARBA" id="ARBA00001526"/>
    </source>
</evidence>
<sequence length="297" mass="31569">MTESPNLVRRHLVLASGAALLCPTPLLFAAPATGVTAAQTQLAALEQGAGGRLGVAAWRHGSAQRIAYRADERFPLASTFKAMLAAAVLARSVSQPGLLEQRVRYEKKELVSYSPITEKHLAEGMSVADLCAATLQYSDNSAANFLMRLLGGPQAVTAFARSIGNTLFQLERWETELNSAIPGEVRDTASPASMAHSLQQLLLEHSLPAVQRQQLDAWMRGNTTGDKRIRAGVPAGWQVADKTGSGAYGSVNDIGVAYPASGAPLVIAVYYTREQKNADTNEDIITAATRIVTAALA</sequence>
<dbReference type="PANTHER" id="PTHR35333:SF3">
    <property type="entry name" value="BETA-LACTAMASE-TYPE TRANSPEPTIDASE FOLD CONTAINING PROTEIN"/>
    <property type="match status" value="1"/>
</dbReference>
<dbReference type="Gene3D" id="3.40.710.10">
    <property type="entry name" value="DD-peptidase/beta-lactamase superfamily"/>
    <property type="match status" value="1"/>
</dbReference>
<comment type="caution">
    <text evidence="9">The sequence shown here is derived from an EMBL/GenBank/DDBJ whole genome shotgun (WGS) entry which is preliminary data.</text>
</comment>
<dbReference type="GO" id="GO:0046677">
    <property type="term" value="P:response to antibiotic"/>
    <property type="evidence" value="ECO:0007669"/>
    <property type="project" value="UniProtKB-UniRule"/>
</dbReference>
<dbReference type="EC" id="3.5.2.6" evidence="3 6"/>
<comment type="similarity">
    <text evidence="2 6">Belongs to the class-A beta-lactamase family.</text>
</comment>
<dbReference type="Pfam" id="PF13354">
    <property type="entry name" value="Beta-lactamase2"/>
    <property type="match status" value="1"/>
</dbReference>
<dbReference type="AlphaFoldDB" id="A0A1E8PRG1"/>
<dbReference type="InterPro" id="IPR045155">
    <property type="entry name" value="Beta-lactam_cat"/>
</dbReference>
<keyword evidence="5 6" id="KW-0046">Antibiotic resistance</keyword>
<dbReference type="InterPro" id="IPR000871">
    <property type="entry name" value="Beta-lactam_class-A"/>
</dbReference>
<dbReference type="NCBIfam" id="NF033103">
    <property type="entry name" value="bla_class_A"/>
    <property type="match status" value="1"/>
</dbReference>
<reference evidence="9 10" key="1">
    <citation type="submission" date="2016-10" db="EMBL/GenBank/DDBJ databases">
        <title>Updated version of Genome Assembly of Janthinobacterium lividum ERGS5:01.</title>
        <authorList>
            <person name="Kumar R."/>
            <person name="Acharya V."/>
            <person name="Singh D."/>
        </authorList>
    </citation>
    <scope>NUCLEOTIDE SEQUENCE [LARGE SCALE GENOMIC DNA]</scope>
    <source>
        <strain evidence="9 10">ERGS5:01</strain>
    </source>
</reference>
<evidence type="ECO:0000256" key="7">
    <source>
        <dbReference type="SAM" id="SignalP"/>
    </source>
</evidence>
<comment type="catalytic activity">
    <reaction evidence="1 6">
        <text>a beta-lactam + H2O = a substituted beta-amino acid</text>
        <dbReference type="Rhea" id="RHEA:20401"/>
        <dbReference type="ChEBI" id="CHEBI:15377"/>
        <dbReference type="ChEBI" id="CHEBI:35627"/>
        <dbReference type="ChEBI" id="CHEBI:140347"/>
        <dbReference type="EC" id="3.5.2.6"/>
    </reaction>
</comment>
<evidence type="ECO:0000313" key="10">
    <source>
        <dbReference type="Proteomes" id="UP000092634"/>
    </source>
</evidence>
<keyword evidence="7" id="KW-0732">Signal</keyword>
<dbReference type="GO" id="GO:0030655">
    <property type="term" value="P:beta-lactam antibiotic catabolic process"/>
    <property type="evidence" value="ECO:0007669"/>
    <property type="project" value="InterPro"/>
</dbReference>
<evidence type="ECO:0000256" key="2">
    <source>
        <dbReference type="ARBA" id="ARBA00009009"/>
    </source>
</evidence>
<feature type="domain" description="Beta-lactamase class A catalytic" evidence="8">
    <location>
        <begin position="61"/>
        <end position="270"/>
    </location>
</feature>
<protein>
    <recommendedName>
        <fullName evidence="3 6">Beta-lactamase</fullName>
        <ecNumber evidence="3 6">3.5.2.6</ecNumber>
    </recommendedName>
</protein>
<evidence type="ECO:0000259" key="8">
    <source>
        <dbReference type="Pfam" id="PF13354"/>
    </source>
</evidence>
<evidence type="ECO:0000256" key="3">
    <source>
        <dbReference type="ARBA" id="ARBA00012865"/>
    </source>
</evidence>
<accession>A0A1E8PRG1</accession>
<name>A0A1E8PRG1_9BURK</name>
<dbReference type="EMBL" id="MAQB02000001">
    <property type="protein sequence ID" value="OFJ48209.1"/>
    <property type="molecule type" value="Genomic_DNA"/>
</dbReference>
<evidence type="ECO:0000313" key="9">
    <source>
        <dbReference type="EMBL" id="OFJ48209.1"/>
    </source>
</evidence>
<dbReference type="Proteomes" id="UP000092634">
    <property type="component" value="Unassembled WGS sequence"/>
</dbReference>
<dbReference type="PRINTS" id="PR00118">
    <property type="entry name" value="BLACTAMASEA"/>
</dbReference>
<keyword evidence="4 6" id="KW-0378">Hydrolase</keyword>
<dbReference type="InterPro" id="IPR012338">
    <property type="entry name" value="Beta-lactam/transpept-like"/>
</dbReference>
<gene>
    <name evidence="9" type="ORF">BA896_003635</name>
</gene>
<dbReference type="PROSITE" id="PS00146">
    <property type="entry name" value="BETA_LACTAMASE_A"/>
    <property type="match status" value="1"/>
</dbReference>
<dbReference type="GO" id="GO:0008800">
    <property type="term" value="F:beta-lactamase activity"/>
    <property type="evidence" value="ECO:0007669"/>
    <property type="project" value="UniProtKB-UniRule"/>
</dbReference>
<feature type="chain" id="PRO_5009214624" description="Beta-lactamase" evidence="7">
    <location>
        <begin position="30"/>
        <end position="297"/>
    </location>
</feature>
<feature type="signal peptide" evidence="7">
    <location>
        <begin position="1"/>
        <end position="29"/>
    </location>
</feature>
<evidence type="ECO:0000256" key="6">
    <source>
        <dbReference type="RuleBase" id="RU361140"/>
    </source>
</evidence>
<proteinExistence type="inferred from homology"/>
<dbReference type="SUPFAM" id="SSF56601">
    <property type="entry name" value="beta-lactamase/transpeptidase-like"/>
    <property type="match status" value="1"/>
</dbReference>